<feature type="region of interest" description="Disordered" evidence="21">
    <location>
        <begin position="93"/>
        <end position="122"/>
    </location>
</feature>
<dbReference type="GO" id="GO:0016493">
    <property type="term" value="F:C-C chemokine receptor activity"/>
    <property type="evidence" value="ECO:0007669"/>
    <property type="project" value="TreeGrafter"/>
</dbReference>
<keyword evidence="10 22" id="KW-0472">Membrane</keyword>
<feature type="domain" description="G-protein coupled receptors family 1 profile" evidence="23">
    <location>
        <begin position="189"/>
        <end position="438"/>
    </location>
</feature>
<evidence type="ECO:0000256" key="22">
    <source>
        <dbReference type="SAM" id="Phobius"/>
    </source>
</evidence>
<evidence type="ECO:0000256" key="15">
    <source>
        <dbReference type="ARBA" id="ARBA00023224"/>
    </source>
</evidence>
<dbReference type="STRING" id="885580.ENSFDAP00000014512"/>
<dbReference type="GO" id="GO:0055037">
    <property type="term" value="C:recycling endosome"/>
    <property type="evidence" value="ECO:0007669"/>
    <property type="project" value="UniProtKB-SubCell"/>
</dbReference>
<dbReference type="InterPro" id="IPR017452">
    <property type="entry name" value="GPCR_Rhodpsn_7TM"/>
</dbReference>
<evidence type="ECO:0000256" key="13">
    <source>
        <dbReference type="ARBA" id="ARBA00023180"/>
    </source>
</evidence>
<evidence type="ECO:0000256" key="3">
    <source>
        <dbReference type="ARBA" id="ARBA00004651"/>
    </source>
</evidence>
<evidence type="ECO:0000256" key="21">
    <source>
        <dbReference type="SAM" id="MobiDB-lite"/>
    </source>
</evidence>
<evidence type="ECO:0000256" key="6">
    <source>
        <dbReference type="ARBA" id="ARBA00022692"/>
    </source>
</evidence>
<dbReference type="Pfam" id="PF00001">
    <property type="entry name" value="7tm_1"/>
    <property type="match status" value="1"/>
</dbReference>
<keyword evidence="14" id="KW-0395">Inflammatory response</keyword>
<evidence type="ECO:0000256" key="4">
    <source>
        <dbReference type="ARBA" id="ARBA00022475"/>
    </source>
</evidence>
<comment type="subcellular location">
    <subcellularLocation>
        <location evidence="3">Cell membrane</location>
        <topology evidence="3">Multi-pass membrane protein</topology>
    </subcellularLocation>
    <subcellularLocation>
        <location evidence="2">Early endosome</location>
    </subcellularLocation>
    <subcellularLocation>
        <location evidence="1">Recycling endosome</location>
    </subcellularLocation>
</comment>
<name>A0A091DQF5_FUKDA</name>
<dbReference type="FunFam" id="1.20.1070.10:FF:000246">
    <property type="entry name" value="Atypical chemokine receptor 2"/>
    <property type="match status" value="1"/>
</dbReference>
<dbReference type="GO" id="GO:0006954">
    <property type="term" value="P:inflammatory response"/>
    <property type="evidence" value="ECO:0007669"/>
    <property type="project" value="UniProtKB-KW"/>
</dbReference>
<dbReference type="GO" id="GO:0060326">
    <property type="term" value="P:cell chemotaxis"/>
    <property type="evidence" value="ECO:0007669"/>
    <property type="project" value="TreeGrafter"/>
</dbReference>
<dbReference type="InterPro" id="IPR000355">
    <property type="entry name" value="Chemokine_rcpt"/>
</dbReference>
<evidence type="ECO:0000313" key="25">
    <source>
        <dbReference type="Proteomes" id="UP000028990"/>
    </source>
</evidence>
<dbReference type="InterPro" id="IPR050119">
    <property type="entry name" value="CCR1-9-like"/>
</dbReference>
<evidence type="ECO:0000256" key="8">
    <source>
        <dbReference type="ARBA" id="ARBA00022989"/>
    </source>
</evidence>
<feature type="transmembrane region" description="Helical" evidence="22">
    <location>
        <begin position="289"/>
        <end position="309"/>
    </location>
</feature>
<gene>
    <name evidence="24" type="ORF">H920_05480</name>
</gene>
<dbReference type="GO" id="GO:0007204">
    <property type="term" value="P:positive regulation of cytosolic calcium ion concentration"/>
    <property type="evidence" value="ECO:0007669"/>
    <property type="project" value="TreeGrafter"/>
</dbReference>
<keyword evidence="5" id="KW-0597">Phosphoprotein</keyword>
<dbReference type="PRINTS" id="PR00657">
    <property type="entry name" value="CCCHEMOKINER"/>
</dbReference>
<feature type="transmembrane region" description="Helical" evidence="22">
    <location>
        <begin position="172"/>
        <end position="198"/>
    </location>
</feature>
<keyword evidence="25" id="KW-1185">Reference proteome</keyword>
<dbReference type="SUPFAM" id="SSF81321">
    <property type="entry name" value="Family A G protein-coupled receptor-like"/>
    <property type="match status" value="1"/>
</dbReference>
<dbReference type="PRINTS" id="PR00237">
    <property type="entry name" value="GPCRRHODOPSN"/>
</dbReference>
<keyword evidence="7" id="KW-0967">Endosome</keyword>
<evidence type="ECO:0000313" key="24">
    <source>
        <dbReference type="EMBL" id="KFO33292.1"/>
    </source>
</evidence>
<dbReference type="GO" id="GO:0019722">
    <property type="term" value="P:calcium-mediated signaling"/>
    <property type="evidence" value="ECO:0007669"/>
    <property type="project" value="TreeGrafter"/>
</dbReference>
<keyword evidence="12 20" id="KW-0675">Receptor</keyword>
<proteinExistence type="inferred from homology"/>
<dbReference type="Proteomes" id="UP000028990">
    <property type="component" value="Unassembled WGS sequence"/>
</dbReference>
<dbReference type="GO" id="GO:0019957">
    <property type="term" value="F:C-C chemokine binding"/>
    <property type="evidence" value="ECO:0007669"/>
    <property type="project" value="TreeGrafter"/>
</dbReference>
<evidence type="ECO:0000256" key="10">
    <source>
        <dbReference type="ARBA" id="ARBA00023136"/>
    </source>
</evidence>
<evidence type="ECO:0000256" key="19">
    <source>
        <dbReference type="ARBA" id="ARBA00081867"/>
    </source>
</evidence>
<keyword evidence="6 20" id="KW-0812">Transmembrane</keyword>
<evidence type="ECO:0000256" key="16">
    <source>
        <dbReference type="ARBA" id="ARBA00072022"/>
    </source>
</evidence>
<dbReference type="GO" id="GO:0005769">
    <property type="term" value="C:early endosome"/>
    <property type="evidence" value="ECO:0007669"/>
    <property type="project" value="UniProtKB-SubCell"/>
</dbReference>
<evidence type="ECO:0000256" key="2">
    <source>
        <dbReference type="ARBA" id="ARBA00004412"/>
    </source>
</evidence>
<dbReference type="InterPro" id="IPR000276">
    <property type="entry name" value="GPCR_Rhodpsn"/>
</dbReference>
<reference evidence="24 25" key="1">
    <citation type="submission" date="2013-11" db="EMBL/GenBank/DDBJ databases">
        <title>The Damaraland mole rat (Fukomys damarensis) genome and evolution of African mole rats.</title>
        <authorList>
            <person name="Gladyshev V.N."/>
            <person name="Fang X."/>
        </authorList>
    </citation>
    <scope>NUCLEOTIDE SEQUENCE [LARGE SCALE GENOMIC DNA]</scope>
    <source>
        <tissue evidence="24">Liver</tissue>
    </source>
</reference>
<evidence type="ECO:0000256" key="14">
    <source>
        <dbReference type="ARBA" id="ARBA00023198"/>
    </source>
</evidence>
<feature type="transmembrane region" description="Helical" evidence="22">
    <location>
        <begin position="377"/>
        <end position="398"/>
    </location>
</feature>
<dbReference type="GO" id="GO:0006955">
    <property type="term" value="P:immune response"/>
    <property type="evidence" value="ECO:0007669"/>
    <property type="project" value="TreeGrafter"/>
</dbReference>
<dbReference type="PANTHER" id="PTHR10489:SF942">
    <property type="entry name" value="ATYPICAL CHEMOKINE RECEPTOR 2"/>
    <property type="match status" value="1"/>
</dbReference>
<evidence type="ECO:0000259" key="23">
    <source>
        <dbReference type="PROSITE" id="PS50262"/>
    </source>
</evidence>
<organism evidence="24 25">
    <name type="scientific">Fukomys damarensis</name>
    <name type="common">Damaraland mole rat</name>
    <name type="synonym">Cryptomys damarensis</name>
    <dbReference type="NCBI Taxonomy" id="885580"/>
    <lineage>
        <taxon>Eukaryota</taxon>
        <taxon>Metazoa</taxon>
        <taxon>Chordata</taxon>
        <taxon>Craniata</taxon>
        <taxon>Vertebrata</taxon>
        <taxon>Euteleostomi</taxon>
        <taxon>Mammalia</taxon>
        <taxon>Eutheria</taxon>
        <taxon>Euarchontoglires</taxon>
        <taxon>Glires</taxon>
        <taxon>Rodentia</taxon>
        <taxon>Hystricomorpha</taxon>
        <taxon>Bathyergidae</taxon>
        <taxon>Fukomys</taxon>
    </lineage>
</organism>
<keyword evidence="11" id="KW-1015">Disulfide bond</keyword>
<keyword evidence="8 22" id="KW-1133">Transmembrane helix</keyword>
<comment type="similarity">
    <text evidence="20">Belongs to the G-protein coupled receptor 1 family.</text>
</comment>
<dbReference type="EMBL" id="KN122104">
    <property type="protein sequence ID" value="KFO33292.1"/>
    <property type="molecule type" value="Genomic_DNA"/>
</dbReference>
<feature type="transmembrane region" description="Helical" evidence="22">
    <location>
        <begin position="249"/>
        <end position="269"/>
    </location>
</feature>
<dbReference type="AlphaFoldDB" id="A0A091DQF5"/>
<feature type="transmembrane region" description="Helical" evidence="22">
    <location>
        <begin position="210"/>
        <end position="237"/>
    </location>
</feature>
<protein>
    <recommendedName>
        <fullName evidence="16">Atypical chemokine receptor 2</fullName>
    </recommendedName>
    <alternativeName>
        <fullName evidence="17">C-C chemokine receptor D6</fullName>
    </alternativeName>
    <alternativeName>
        <fullName evidence="18">Chemokine-binding protein 2</fullName>
    </alternativeName>
    <alternativeName>
        <fullName evidence="19">Chemokine-binding protein D6</fullName>
    </alternativeName>
</protein>
<evidence type="ECO:0000256" key="12">
    <source>
        <dbReference type="ARBA" id="ARBA00023170"/>
    </source>
</evidence>
<feature type="transmembrane region" description="Helical" evidence="22">
    <location>
        <begin position="338"/>
        <end position="357"/>
    </location>
</feature>
<sequence length="508" mass="56547">METAALQDLGQLLGLDELAHDLSSVLGSLADHSVWADAGRLTCPEGLLSSVLGWVEDCTDERVQIIQITEGCVRCGLKLVRISAQLGPGILDSPEQEHSVTGLSQSKVPRKGHGHTPASGPLDLAPQVLLVAKSESTEDATAENSTSYYDYDYLDSAVFLVCRKDDVQSFRLVFLPVFYSLVFGLGLGGNLLLLVVLLCYVPHRRMTEVYLLNLAISNLLFVVTLPFWAISVVWHWVFGSFLCKVVSTLYTINIYSGIFFISCMSLDRYLEIVHAQPLHRLRTRAKSRLLAALVWAMALAVSVPEMVFVRVHEDPQGEWSCHPDFGGHGANWKLFLRFQLNVLGFLLPLLAMIFFYARIRCVLVRLQPRGRGRALRIAVTLVVAFFTFWFPYNLTLFLYSLLDLQVLWDCQISRHLDYAMQVTESLAFLHCCVTPVLYAFSSHRFRQCLKALLVTVLRGCLAPGFTQASLSRGSESSSLTTQEDVTGLNELAEGQAEGSLNQEDMGSN</sequence>
<feature type="transmembrane region" description="Helical" evidence="22">
    <location>
        <begin position="418"/>
        <end position="440"/>
    </location>
</feature>
<dbReference type="GO" id="GO:0009897">
    <property type="term" value="C:external side of plasma membrane"/>
    <property type="evidence" value="ECO:0007669"/>
    <property type="project" value="TreeGrafter"/>
</dbReference>
<evidence type="ECO:0000256" key="20">
    <source>
        <dbReference type="RuleBase" id="RU000688"/>
    </source>
</evidence>
<keyword evidence="13" id="KW-0325">Glycoprotein</keyword>
<dbReference type="PANTHER" id="PTHR10489">
    <property type="entry name" value="CELL ADHESION MOLECULE"/>
    <property type="match status" value="1"/>
</dbReference>
<evidence type="ECO:0000256" key="5">
    <source>
        <dbReference type="ARBA" id="ARBA00022553"/>
    </source>
</evidence>
<evidence type="ECO:0000256" key="17">
    <source>
        <dbReference type="ARBA" id="ARBA00075078"/>
    </source>
</evidence>
<evidence type="ECO:0000256" key="7">
    <source>
        <dbReference type="ARBA" id="ARBA00022753"/>
    </source>
</evidence>
<evidence type="ECO:0000256" key="11">
    <source>
        <dbReference type="ARBA" id="ARBA00023157"/>
    </source>
</evidence>
<dbReference type="eggNOG" id="KOG3656">
    <property type="taxonomic scope" value="Eukaryota"/>
</dbReference>
<keyword evidence="9 20" id="KW-0297">G-protein coupled receptor</keyword>
<evidence type="ECO:0000256" key="9">
    <source>
        <dbReference type="ARBA" id="ARBA00023040"/>
    </source>
</evidence>
<evidence type="ECO:0000256" key="1">
    <source>
        <dbReference type="ARBA" id="ARBA00004172"/>
    </source>
</evidence>
<dbReference type="Gene3D" id="1.20.1070.10">
    <property type="entry name" value="Rhodopsin 7-helix transmembrane proteins"/>
    <property type="match status" value="1"/>
</dbReference>
<dbReference type="PROSITE" id="PS50262">
    <property type="entry name" value="G_PROTEIN_RECEP_F1_2"/>
    <property type="match status" value="1"/>
</dbReference>
<keyword evidence="4" id="KW-1003">Cell membrane</keyword>
<accession>A0A091DQF5</accession>
<evidence type="ECO:0000256" key="18">
    <source>
        <dbReference type="ARBA" id="ARBA00077778"/>
    </source>
</evidence>
<dbReference type="PROSITE" id="PS00237">
    <property type="entry name" value="G_PROTEIN_RECEP_F1_1"/>
    <property type="match status" value="1"/>
</dbReference>
<keyword evidence="15 20" id="KW-0807">Transducer</keyword>